<feature type="domain" description="FecR protein" evidence="2">
    <location>
        <begin position="122"/>
        <end position="217"/>
    </location>
</feature>
<evidence type="ECO:0000313" key="5">
    <source>
        <dbReference type="Proteomes" id="UP000199310"/>
    </source>
</evidence>
<dbReference type="Gene3D" id="3.55.50.30">
    <property type="match status" value="1"/>
</dbReference>
<keyword evidence="1" id="KW-0472">Membrane</keyword>
<feature type="domain" description="Protein FecR C-terminal" evidence="3">
    <location>
        <begin position="261"/>
        <end position="325"/>
    </location>
</feature>
<name>A0A1I0NDG2_9BACT</name>
<protein>
    <submittedName>
        <fullName evidence="4">Ferric-dicitrate binding protein FerR, regulates iron transport through sigma-19</fullName>
    </submittedName>
</protein>
<dbReference type="STRING" id="29529.SAMN04488122_0115"/>
<dbReference type="AlphaFoldDB" id="A0A1I0NDG2"/>
<dbReference type="Proteomes" id="UP000199310">
    <property type="component" value="Unassembled WGS sequence"/>
</dbReference>
<dbReference type="Gene3D" id="2.60.120.1440">
    <property type="match status" value="1"/>
</dbReference>
<keyword evidence="1" id="KW-0812">Transmembrane</keyword>
<dbReference type="OrthoDB" id="923517at2"/>
<dbReference type="Pfam" id="PF04773">
    <property type="entry name" value="FecR"/>
    <property type="match status" value="1"/>
</dbReference>
<gene>
    <name evidence="4" type="ORF">SAMN04488122_0115</name>
</gene>
<dbReference type="InterPro" id="IPR012373">
    <property type="entry name" value="Ferrdict_sens_TM"/>
</dbReference>
<evidence type="ECO:0000256" key="1">
    <source>
        <dbReference type="SAM" id="Phobius"/>
    </source>
</evidence>
<dbReference type="PIRSF" id="PIRSF018266">
    <property type="entry name" value="FecR"/>
    <property type="match status" value="1"/>
</dbReference>
<reference evidence="5" key="1">
    <citation type="submission" date="2016-10" db="EMBL/GenBank/DDBJ databases">
        <authorList>
            <person name="Varghese N."/>
            <person name="Submissions S."/>
        </authorList>
    </citation>
    <scope>NUCLEOTIDE SEQUENCE [LARGE SCALE GENOMIC DNA]</scope>
    <source>
        <strain evidence="5">DSM 3695</strain>
    </source>
</reference>
<evidence type="ECO:0000259" key="3">
    <source>
        <dbReference type="Pfam" id="PF16344"/>
    </source>
</evidence>
<dbReference type="Pfam" id="PF16344">
    <property type="entry name" value="FecR_C"/>
    <property type="match status" value="1"/>
</dbReference>
<dbReference type="PANTHER" id="PTHR30273:SF2">
    <property type="entry name" value="PROTEIN FECR"/>
    <property type="match status" value="1"/>
</dbReference>
<dbReference type="GO" id="GO:0016989">
    <property type="term" value="F:sigma factor antagonist activity"/>
    <property type="evidence" value="ECO:0007669"/>
    <property type="project" value="TreeGrafter"/>
</dbReference>
<dbReference type="PANTHER" id="PTHR30273">
    <property type="entry name" value="PERIPLASMIC SIGNAL SENSOR AND SIGMA FACTOR ACTIVATOR FECR-RELATED"/>
    <property type="match status" value="1"/>
</dbReference>
<accession>A0A1I0NDG2</accession>
<dbReference type="RefSeq" id="WP_089889131.1">
    <property type="nucleotide sequence ID" value="NZ_FOJG01000001.1"/>
</dbReference>
<evidence type="ECO:0000259" key="2">
    <source>
        <dbReference type="Pfam" id="PF04773"/>
    </source>
</evidence>
<keyword evidence="5" id="KW-1185">Reference proteome</keyword>
<dbReference type="InterPro" id="IPR032508">
    <property type="entry name" value="FecR_C"/>
</dbReference>
<proteinExistence type="predicted"/>
<evidence type="ECO:0000313" key="4">
    <source>
        <dbReference type="EMBL" id="SEV99440.1"/>
    </source>
</evidence>
<dbReference type="InterPro" id="IPR006860">
    <property type="entry name" value="FecR"/>
</dbReference>
<keyword evidence="1" id="KW-1133">Transmembrane helix</keyword>
<sequence length="334" mass="37823">MESNYHLFTKEEFLEDAFFQEWVKYATPAATAFWTGYRDSVPPNIEAFQQAIAALEAILSLERITPPAGMKALVWQKIQEELQAARVVPLTRNRRWYKVAAVLVPLIAISAWWLFRPERMNTVISGYGQQVRVLLPDSSVVVLNAHSELRYNNWKDGKREVWLQGEALFDVHHRITPVAGHFTVHAGKVQIEVLGTTFNVKERREQVVIYLKEGKVKVTTAKSALVLQPEEQAVYDGVGGLQKVPAKKEMVLAWTAHKMQLQHTAVKDIINTLHDIYGFTIMLEDTAIANRTIDGVLPLKNVNNVLFELSAILNVKIEKSNDTLTFKSTGQQGY</sequence>
<organism evidence="4 5">
    <name type="scientific">Chitinophaga arvensicola</name>
    <dbReference type="NCBI Taxonomy" id="29529"/>
    <lineage>
        <taxon>Bacteria</taxon>
        <taxon>Pseudomonadati</taxon>
        <taxon>Bacteroidota</taxon>
        <taxon>Chitinophagia</taxon>
        <taxon>Chitinophagales</taxon>
        <taxon>Chitinophagaceae</taxon>
        <taxon>Chitinophaga</taxon>
    </lineage>
</organism>
<dbReference type="EMBL" id="FOJG01000001">
    <property type="protein sequence ID" value="SEV99440.1"/>
    <property type="molecule type" value="Genomic_DNA"/>
</dbReference>
<feature type="transmembrane region" description="Helical" evidence="1">
    <location>
        <begin position="96"/>
        <end position="115"/>
    </location>
</feature>